<comment type="caution">
    <text evidence="3">The sequence shown here is derived from an EMBL/GenBank/DDBJ whole genome shotgun (WGS) entry which is preliminary data.</text>
</comment>
<gene>
    <name evidence="3" type="ORF">CSEC_2272</name>
</gene>
<dbReference type="STRING" id="1437425.CSEC_2272"/>
<evidence type="ECO:0000313" key="4">
    <source>
        <dbReference type="Proteomes" id="UP000031552"/>
    </source>
</evidence>
<keyword evidence="4" id="KW-1185">Reference proteome</keyword>
<dbReference type="GO" id="GO:0005829">
    <property type="term" value="C:cytosol"/>
    <property type="evidence" value="ECO:0007669"/>
    <property type="project" value="TreeGrafter"/>
</dbReference>
<dbReference type="RefSeq" id="WP_041018625.1">
    <property type="nucleotide sequence ID" value="NZ_CCEJ010000012.1"/>
</dbReference>
<dbReference type="Gene3D" id="3.90.70.10">
    <property type="entry name" value="Cysteine proteinases"/>
    <property type="match status" value="1"/>
</dbReference>
<organism evidence="3 4">
    <name type="scientific">Candidatus Criblamydia sequanensis CRIB-18</name>
    <dbReference type="NCBI Taxonomy" id="1437425"/>
    <lineage>
        <taxon>Bacteria</taxon>
        <taxon>Pseudomonadati</taxon>
        <taxon>Chlamydiota</taxon>
        <taxon>Chlamydiia</taxon>
        <taxon>Parachlamydiales</taxon>
        <taxon>Candidatus Criblamydiaceae</taxon>
        <taxon>Candidatus Criblamydia</taxon>
    </lineage>
</organism>
<dbReference type="InterPro" id="IPR028889">
    <property type="entry name" value="USP"/>
</dbReference>
<dbReference type="Proteomes" id="UP000031552">
    <property type="component" value="Unassembled WGS sequence"/>
</dbReference>
<accession>A0A090D3A4</accession>
<dbReference type="AlphaFoldDB" id="A0A090D3A4"/>
<evidence type="ECO:0000313" key="3">
    <source>
        <dbReference type="EMBL" id="CDR35078.1"/>
    </source>
</evidence>
<dbReference type="Pfam" id="PF00443">
    <property type="entry name" value="UCH"/>
    <property type="match status" value="1"/>
</dbReference>
<dbReference type="GO" id="GO:0004843">
    <property type="term" value="F:cysteine-type deubiquitinase activity"/>
    <property type="evidence" value="ECO:0007669"/>
    <property type="project" value="InterPro"/>
</dbReference>
<evidence type="ECO:0000256" key="1">
    <source>
        <dbReference type="SAM" id="MobiDB-lite"/>
    </source>
</evidence>
<dbReference type="InterPro" id="IPR050164">
    <property type="entry name" value="Peptidase_C19"/>
</dbReference>
<name>A0A090D3A4_9BACT</name>
<dbReference type="InterPro" id="IPR038765">
    <property type="entry name" value="Papain-like_cys_pep_sf"/>
</dbReference>
<feature type="region of interest" description="Disordered" evidence="1">
    <location>
        <begin position="778"/>
        <end position="798"/>
    </location>
</feature>
<dbReference type="PROSITE" id="PS50235">
    <property type="entry name" value="USP_3"/>
    <property type="match status" value="1"/>
</dbReference>
<dbReference type="EMBL" id="CCEJ010000012">
    <property type="protein sequence ID" value="CDR35078.1"/>
    <property type="molecule type" value="Genomic_DNA"/>
</dbReference>
<dbReference type="CDD" id="cd02257">
    <property type="entry name" value="Peptidase_C19"/>
    <property type="match status" value="1"/>
</dbReference>
<dbReference type="eggNOG" id="COG5533">
    <property type="taxonomic scope" value="Bacteria"/>
</dbReference>
<dbReference type="OrthoDB" id="22133at2"/>
<sequence>MNPLPTSDINSASGQLSSFFDKLTTLLETQNESLYQELDQKVRETAVSIIEAPQASKTSPVLLSYPDPISDPKTLEAPQALNTSSVLLKYPSTLEGLRTFYECLSPEEKKVMRSSFSYLIEGFKSWLSELHWIKESFIKFNLEIHGGDFSFSIHGAPMGALLSNLIKPFVKQNTVASRGALYFFLTNILKITDKSEPVFSSREKNLELIHQTSPYFKEFILSICKKNESFKPFKRSSTPAVIAFMTLAKGTISYFSKSIEHFFQDDKEILCNTEMPVCLIRNGIYLENVNVYFNEVGFPSFCDFNSHNKFDILIQDPSTNRVRATPDVLKKIALALENNQFTNKCLIVIYAHPITEVSPPIAKPYFEVFAKNTSLVTSRVVECLKNASTLAWYETRISSYPYESFSDIINTHYHQERRPEPKKLQNDNTIQRREVNDFRMFVSFGEFKTYFLNLNTQDNEKVRLLLSAFFNLYNLWLLDSNAISYFKHCFEIFGGHIAFSLHGKAIFSLLEKSFTVLQGNNTFATRSAAYYFYRHVLRITDASDSELSSFENNLIVLRSISPSFTNIVLQAAKNNPIKIDPVAIKSSPAHAAIHLVREALAYFKKNINHLFTPSQDILSNTKIPVSLFSKRMKINLDTMIFSYNEAGFPYHCDLKKLNSFDNLEIFPATRKQTRSKSAYFLRIVADEELQKLATVFESNKDLISKGKALILFHALPRDSTSVTCPPYFELFAKNTGISTPAILDFLKNSHSLFWKRTSFINYVNLNIEKCPHTNKRILPAGKKELPSQDAKKSKSVNPPSVSLIPLKSMLSEPSTFIEPRGAVPPFHQESANDKLALDHESLLRRVSNLSSSNLNVTAMHLQVFRSAFAQLDALRPAPPTQVKPLVREPRPLNLQKGLPIGIPNIGNSCYINAALHAIFNIAEFNNLLKRKQFYLNLQDILESEINVLVRKESLEPSFKTLINQFLFELQNLYLQKIYINNDKITFKEFFSLALQQIKEPLTAQQNNILSTLYIKAVPELQLKLQLDSFSETYSRSIKSLLPAKAYILRDTLFLNRFTGDKTAMQDASEVLEKLLPAINVKADLIKRKYRLETEALLGRIESQTISLIPISLPLATPLVNSNWTLQNIFDLAFSKTIMKDKNPLQIEEEGQIITETSTWVEKLSLENPSTSHLVFQLKRYSQTGSSYEKNPDPFLIPEDYIIDLSLAFDAPAKTCLYKIKGVIYHHDRERRPDSGHFTTVIEKEGSWIHFDDEKTSFVNPKDFIEKGYLLILEKVS</sequence>
<dbReference type="InterPro" id="IPR001394">
    <property type="entry name" value="Peptidase_C19_UCH"/>
</dbReference>
<reference evidence="3" key="1">
    <citation type="submission" date="2013-12" db="EMBL/GenBank/DDBJ databases">
        <authorList>
            <person name="Linke B."/>
        </authorList>
    </citation>
    <scope>NUCLEOTIDE SEQUENCE [LARGE SCALE GENOMIC DNA]</scope>
    <source>
        <strain evidence="3">CRIB-18</strain>
    </source>
</reference>
<proteinExistence type="predicted"/>
<dbReference type="SUPFAM" id="SSF54001">
    <property type="entry name" value="Cysteine proteinases"/>
    <property type="match status" value="1"/>
</dbReference>
<dbReference type="GO" id="GO:0016579">
    <property type="term" value="P:protein deubiquitination"/>
    <property type="evidence" value="ECO:0007669"/>
    <property type="project" value="InterPro"/>
</dbReference>
<protein>
    <recommendedName>
        <fullName evidence="2">USP domain-containing protein</fullName>
    </recommendedName>
</protein>
<feature type="domain" description="USP" evidence="2">
    <location>
        <begin position="900"/>
        <end position="1275"/>
    </location>
</feature>
<dbReference type="PANTHER" id="PTHR24006">
    <property type="entry name" value="UBIQUITIN CARBOXYL-TERMINAL HYDROLASE"/>
    <property type="match status" value="1"/>
</dbReference>
<reference evidence="3" key="2">
    <citation type="submission" date="2014-09" db="EMBL/GenBank/DDBJ databases">
        <title>Criblamydia sequanensis harbors a mega-plasmid encoding arsenite resistance.</title>
        <authorList>
            <person name="Bertelli C."/>
            <person name="Goesmann A."/>
            <person name="Greub G."/>
        </authorList>
    </citation>
    <scope>NUCLEOTIDE SEQUENCE [LARGE SCALE GENOMIC DNA]</scope>
    <source>
        <strain evidence="3">CRIB-18</strain>
    </source>
</reference>
<feature type="compositionally biased region" description="Basic and acidic residues" evidence="1">
    <location>
        <begin position="781"/>
        <end position="792"/>
    </location>
</feature>
<evidence type="ECO:0000259" key="2">
    <source>
        <dbReference type="PROSITE" id="PS50235"/>
    </source>
</evidence>